<gene>
    <name evidence="11" type="ORF">AWW68_02395</name>
</gene>
<organism evidence="11 12">
    <name type="scientific">Roseivirga spongicola</name>
    <dbReference type="NCBI Taxonomy" id="333140"/>
    <lineage>
        <taxon>Bacteria</taxon>
        <taxon>Pseudomonadati</taxon>
        <taxon>Bacteroidota</taxon>
        <taxon>Cytophagia</taxon>
        <taxon>Cytophagales</taxon>
        <taxon>Roseivirgaceae</taxon>
        <taxon>Roseivirga</taxon>
    </lineage>
</organism>
<keyword evidence="6" id="KW-0812">Transmembrane</keyword>
<keyword evidence="8" id="KW-1133">Transmembrane helix</keyword>
<evidence type="ECO:0000256" key="7">
    <source>
        <dbReference type="ARBA" id="ARBA00022927"/>
    </source>
</evidence>
<dbReference type="GO" id="GO:0055085">
    <property type="term" value="P:transmembrane transport"/>
    <property type="evidence" value="ECO:0007669"/>
    <property type="project" value="InterPro"/>
</dbReference>
<keyword evidence="3" id="KW-0813">Transport</keyword>
<evidence type="ECO:0000256" key="3">
    <source>
        <dbReference type="ARBA" id="ARBA00022448"/>
    </source>
</evidence>
<evidence type="ECO:0000256" key="8">
    <source>
        <dbReference type="ARBA" id="ARBA00022989"/>
    </source>
</evidence>
<dbReference type="STRING" id="333140.AWW68_02395"/>
<dbReference type="GO" id="GO:0031992">
    <property type="term" value="F:energy transducer activity"/>
    <property type="evidence" value="ECO:0007669"/>
    <property type="project" value="TreeGrafter"/>
</dbReference>
<keyword evidence="4" id="KW-1003">Cell membrane</keyword>
<evidence type="ECO:0000256" key="4">
    <source>
        <dbReference type="ARBA" id="ARBA00022475"/>
    </source>
</evidence>
<keyword evidence="12" id="KW-1185">Reference proteome</keyword>
<comment type="subcellular location">
    <subcellularLocation>
        <location evidence="1">Cell inner membrane</location>
        <topology evidence="1">Single-pass membrane protein</topology>
        <orientation evidence="1">Periplasmic side</orientation>
    </subcellularLocation>
</comment>
<evidence type="ECO:0000313" key="12">
    <source>
        <dbReference type="Proteomes" id="UP000075606"/>
    </source>
</evidence>
<keyword evidence="9" id="KW-0472">Membrane</keyword>
<evidence type="ECO:0000259" key="10">
    <source>
        <dbReference type="PROSITE" id="PS52015"/>
    </source>
</evidence>
<dbReference type="EMBL" id="LRPC01000001">
    <property type="protein sequence ID" value="KYG77643.1"/>
    <property type="molecule type" value="Genomic_DNA"/>
</dbReference>
<dbReference type="OrthoDB" id="9812355at2"/>
<evidence type="ECO:0000256" key="5">
    <source>
        <dbReference type="ARBA" id="ARBA00022519"/>
    </source>
</evidence>
<name>A0A150XG00_9BACT</name>
<protein>
    <recommendedName>
        <fullName evidence="10">TonB C-terminal domain-containing protein</fullName>
    </recommendedName>
</protein>
<sequence>MLKNTLLFIFLAISVSVYGQRVRIDSTFYEGSEVLTESNSGYTSVEFCEVDRRGRKIGSCNRYSQNGQLLEVSFFEKEIQTGPYFLYSNEGIPELEGSFSNGKKNGVWVNFDDEGEPKEITVYSMDNEVSSRELEIIDPLEAKDSEGNPLVDSLPSFEGGQQGWLNHLKYTLRYPREAKRMGHQGDVFVKFVITREGYVIAPELVRSPARSLGYEAMRVVSLSPDWIPAKSRGQEVDTFLELRIAFALR</sequence>
<reference evidence="11 12" key="1">
    <citation type="submission" date="2016-01" db="EMBL/GenBank/DDBJ databases">
        <title>Genome sequencing of Roseivirga spongicola UST030701-084.</title>
        <authorList>
            <person name="Selvaratnam C."/>
            <person name="Thevarajoo S."/>
            <person name="Goh K.M."/>
            <person name="Ee R."/>
            <person name="Chan K.-G."/>
            <person name="Chong C.S."/>
        </authorList>
    </citation>
    <scope>NUCLEOTIDE SEQUENCE [LARGE SCALE GENOMIC DNA]</scope>
    <source>
        <strain evidence="11 12">UST030701-084</strain>
    </source>
</reference>
<keyword evidence="7" id="KW-0653">Protein transport</keyword>
<dbReference type="NCBIfam" id="TIGR01352">
    <property type="entry name" value="tonB_Cterm"/>
    <property type="match status" value="1"/>
</dbReference>
<dbReference type="RefSeq" id="WP_068216205.1">
    <property type="nucleotide sequence ID" value="NZ_LRPC01000001.1"/>
</dbReference>
<dbReference type="Proteomes" id="UP000075606">
    <property type="component" value="Unassembled WGS sequence"/>
</dbReference>
<dbReference type="PANTHER" id="PTHR33446:SF2">
    <property type="entry name" value="PROTEIN TONB"/>
    <property type="match status" value="1"/>
</dbReference>
<comment type="similarity">
    <text evidence="2">Belongs to the TonB family.</text>
</comment>
<dbReference type="SUPFAM" id="SSF82185">
    <property type="entry name" value="Histone H3 K4-specific methyltransferase SET7/9 N-terminal domain"/>
    <property type="match status" value="1"/>
</dbReference>
<evidence type="ECO:0000313" key="11">
    <source>
        <dbReference type="EMBL" id="KYG77643.1"/>
    </source>
</evidence>
<dbReference type="GO" id="GO:0098797">
    <property type="term" value="C:plasma membrane protein complex"/>
    <property type="evidence" value="ECO:0007669"/>
    <property type="project" value="TreeGrafter"/>
</dbReference>
<dbReference type="Gene3D" id="3.90.930.1">
    <property type="match status" value="1"/>
</dbReference>
<evidence type="ECO:0000256" key="2">
    <source>
        <dbReference type="ARBA" id="ARBA00006555"/>
    </source>
</evidence>
<dbReference type="InterPro" id="IPR006260">
    <property type="entry name" value="TonB/TolA_C"/>
</dbReference>
<dbReference type="PANTHER" id="PTHR33446">
    <property type="entry name" value="PROTEIN TONB-RELATED"/>
    <property type="match status" value="1"/>
</dbReference>
<comment type="caution">
    <text evidence="11">The sequence shown here is derived from an EMBL/GenBank/DDBJ whole genome shotgun (WGS) entry which is preliminary data.</text>
</comment>
<feature type="domain" description="TonB C-terminal" evidence="10">
    <location>
        <begin position="159"/>
        <end position="249"/>
    </location>
</feature>
<evidence type="ECO:0000256" key="6">
    <source>
        <dbReference type="ARBA" id="ARBA00022692"/>
    </source>
</evidence>
<dbReference type="AlphaFoldDB" id="A0A150XG00"/>
<dbReference type="SUPFAM" id="SSF74653">
    <property type="entry name" value="TolA/TonB C-terminal domain"/>
    <property type="match status" value="1"/>
</dbReference>
<proteinExistence type="inferred from homology"/>
<evidence type="ECO:0000256" key="9">
    <source>
        <dbReference type="ARBA" id="ARBA00023136"/>
    </source>
</evidence>
<accession>A0A150XG00</accession>
<dbReference type="Gene3D" id="3.30.1150.10">
    <property type="match status" value="1"/>
</dbReference>
<keyword evidence="5" id="KW-0997">Cell inner membrane</keyword>
<dbReference type="InterPro" id="IPR051045">
    <property type="entry name" value="TonB-dependent_transducer"/>
</dbReference>
<dbReference type="GO" id="GO:0015031">
    <property type="term" value="P:protein transport"/>
    <property type="evidence" value="ECO:0007669"/>
    <property type="project" value="UniProtKB-KW"/>
</dbReference>
<dbReference type="Pfam" id="PF03544">
    <property type="entry name" value="TonB_C"/>
    <property type="match status" value="1"/>
</dbReference>
<dbReference type="PROSITE" id="PS52015">
    <property type="entry name" value="TONB_CTD"/>
    <property type="match status" value="1"/>
</dbReference>
<dbReference type="InterPro" id="IPR037682">
    <property type="entry name" value="TonB_C"/>
</dbReference>
<evidence type="ECO:0000256" key="1">
    <source>
        <dbReference type="ARBA" id="ARBA00004383"/>
    </source>
</evidence>